<keyword evidence="2" id="KW-0805">Transcription regulation</keyword>
<evidence type="ECO:0000256" key="1">
    <source>
        <dbReference type="ARBA" id="ARBA00010641"/>
    </source>
</evidence>
<dbReference type="InterPro" id="IPR013324">
    <property type="entry name" value="RNA_pol_sigma_r3/r4-like"/>
</dbReference>
<evidence type="ECO:0000259" key="6">
    <source>
        <dbReference type="Pfam" id="PF04542"/>
    </source>
</evidence>
<evidence type="ECO:0000259" key="7">
    <source>
        <dbReference type="Pfam" id="PF08281"/>
    </source>
</evidence>
<feature type="domain" description="RNA polymerase sigma-70 region 2" evidence="6">
    <location>
        <begin position="71"/>
        <end position="134"/>
    </location>
</feature>
<dbReference type="NCBIfam" id="TIGR02937">
    <property type="entry name" value="sigma70-ECF"/>
    <property type="match status" value="1"/>
</dbReference>
<dbReference type="InterPro" id="IPR007627">
    <property type="entry name" value="RNA_pol_sigma70_r2"/>
</dbReference>
<dbReference type="Proteomes" id="UP001177080">
    <property type="component" value="Unassembled WGS sequence"/>
</dbReference>
<proteinExistence type="inferred from homology"/>
<dbReference type="InterPro" id="IPR036388">
    <property type="entry name" value="WH-like_DNA-bd_sf"/>
</dbReference>
<reference evidence="8" key="1">
    <citation type="submission" date="2022-04" db="EMBL/GenBank/DDBJ databases">
        <title>Shinella lacus sp. nov., a novel member of the genus Shinella from water.</title>
        <authorList>
            <person name="Deng Y."/>
        </authorList>
    </citation>
    <scope>NUCLEOTIDE SEQUENCE</scope>
    <source>
        <strain evidence="8">JCM 31239</strain>
    </source>
</reference>
<evidence type="ECO:0000256" key="4">
    <source>
        <dbReference type="ARBA" id="ARBA00023163"/>
    </source>
</evidence>
<evidence type="ECO:0000256" key="5">
    <source>
        <dbReference type="SAM" id="MobiDB-lite"/>
    </source>
</evidence>
<comment type="similarity">
    <text evidence="1">Belongs to the sigma-70 factor family. ECF subfamily.</text>
</comment>
<gene>
    <name evidence="8" type="ORF">GB928_011410</name>
</gene>
<dbReference type="InterPro" id="IPR039425">
    <property type="entry name" value="RNA_pol_sigma-70-like"/>
</dbReference>
<organism evidence="8 9">
    <name type="scientific">Shinella curvata</name>
    <dbReference type="NCBI Taxonomy" id="1817964"/>
    <lineage>
        <taxon>Bacteria</taxon>
        <taxon>Pseudomonadati</taxon>
        <taxon>Pseudomonadota</taxon>
        <taxon>Alphaproteobacteria</taxon>
        <taxon>Hyphomicrobiales</taxon>
        <taxon>Rhizobiaceae</taxon>
        <taxon>Shinella</taxon>
    </lineage>
</organism>
<keyword evidence="3" id="KW-0731">Sigma factor</keyword>
<dbReference type="PANTHER" id="PTHR43133">
    <property type="entry name" value="RNA POLYMERASE ECF-TYPE SIGMA FACTO"/>
    <property type="match status" value="1"/>
</dbReference>
<dbReference type="InterPro" id="IPR013325">
    <property type="entry name" value="RNA_pol_sigma_r2"/>
</dbReference>
<dbReference type="EMBL" id="WHSC02000005">
    <property type="protein sequence ID" value="MDO6121790.1"/>
    <property type="molecule type" value="Genomic_DNA"/>
</dbReference>
<name>A0ABT8XF38_9HYPH</name>
<dbReference type="PANTHER" id="PTHR43133:SF63">
    <property type="entry name" value="RNA POLYMERASE SIGMA FACTOR FECI-RELATED"/>
    <property type="match status" value="1"/>
</dbReference>
<keyword evidence="4" id="KW-0804">Transcription</keyword>
<dbReference type="SUPFAM" id="SSF88659">
    <property type="entry name" value="Sigma3 and sigma4 domains of RNA polymerase sigma factors"/>
    <property type="match status" value="1"/>
</dbReference>
<keyword evidence="9" id="KW-1185">Reference proteome</keyword>
<evidence type="ECO:0000256" key="3">
    <source>
        <dbReference type="ARBA" id="ARBA00023082"/>
    </source>
</evidence>
<sequence length="223" mass="24628">MKGLPSAGFANVCGAWFEEAGRPHHCEHSKKQSPRACGPSSAGEGSIPAPRQPDTKAGCRTVQNNWLEELYVEARPSLLRRIGRKLGCHATASDLIQDVFLRLHERTGVLPEDAVAYVNRALYNAVIDHARAQRVRREFGDAVLPEQILSPAPSPLSALESRQEVRKIDDVIRALPERTRDIFFLNKINGYTYTDIAAIVGISKSAVEKHMARAMFACRAATE</sequence>
<protein>
    <submittedName>
        <fullName evidence="8">Sigma-70 family RNA polymerase sigma factor</fullName>
    </submittedName>
</protein>
<evidence type="ECO:0000313" key="8">
    <source>
        <dbReference type="EMBL" id="MDO6121790.1"/>
    </source>
</evidence>
<dbReference type="InterPro" id="IPR014284">
    <property type="entry name" value="RNA_pol_sigma-70_dom"/>
</dbReference>
<evidence type="ECO:0000256" key="2">
    <source>
        <dbReference type="ARBA" id="ARBA00023015"/>
    </source>
</evidence>
<dbReference type="InterPro" id="IPR013249">
    <property type="entry name" value="RNA_pol_sigma70_r4_t2"/>
</dbReference>
<dbReference type="CDD" id="cd06171">
    <property type="entry name" value="Sigma70_r4"/>
    <property type="match status" value="1"/>
</dbReference>
<accession>A0ABT8XF38</accession>
<dbReference type="Pfam" id="PF08281">
    <property type="entry name" value="Sigma70_r4_2"/>
    <property type="match status" value="1"/>
</dbReference>
<dbReference type="SUPFAM" id="SSF88946">
    <property type="entry name" value="Sigma2 domain of RNA polymerase sigma factors"/>
    <property type="match status" value="1"/>
</dbReference>
<comment type="caution">
    <text evidence="8">The sequence shown here is derived from an EMBL/GenBank/DDBJ whole genome shotgun (WGS) entry which is preliminary data.</text>
</comment>
<feature type="domain" description="RNA polymerase sigma factor 70 region 4 type 2" evidence="7">
    <location>
        <begin position="167"/>
        <end position="215"/>
    </location>
</feature>
<feature type="region of interest" description="Disordered" evidence="5">
    <location>
        <begin position="25"/>
        <end position="57"/>
    </location>
</feature>
<dbReference type="Gene3D" id="1.10.10.10">
    <property type="entry name" value="Winged helix-like DNA-binding domain superfamily/Winged helix DNA-binding domain"/>
    <property type="match status" value="1"/>
</dbReference>
<evidence type="ECO:0000313" key="9">
    <source>
        <dbReference type="Proteomes" id="UP001177080"/>
    </source>
</evidence>
<dbReference type="Pfam" id="PF04542">
    <property type="entry name" value="Sigma70_r2"/>
    <property type="match status" value="1"/>
</dbReference>
<dbReference type="Gene3D" id="1.10.1740.10">
    <property type="match status" value="1"/>
</dbReference>